<evidence type="ECO:0000313" key="4">
    <source>
        <dbReference type="Proteomes" id="UP001295684"/>
    </source>
</evidence>
<gene>
    <name evidence="3" type="ORF">ECRASSUSDP1_LOCUS9180</name>
</gene>
<evidence type="ECO:0000256" key="1">
    <source>
        <dbReference type="SAM" id="Coils"/>
    </source>
</evidence>
<dbReference type="AlphaFoldDB" id="A0AAD1UFN9"/>
<protein>
    <submittedName>
        <fullName evidence="3">Uncharacterized protein</fullName>
    </submittedName>
</protein>
<organism evidence="3 4">
    <name type="scientific">Euplotes crassus</name>
    <dbReference type="NCBI Taxonomy" id="5936"/>
    <lineage>
        <taxon>Eukaryota</taxon>
        <taxon>Sar</taxon>
        <taxon>Alveolata</taxon>
        <taxon>Ciliophora</taxon>
        <taxon>Intramacronucleata</taxon>
        <taxon>Spirotrichea</taxon>
        <taxon>Hypotrichia</taxon>
        <taxon>Euplotida</taxon>
        <taxon>Euplotidae</taxon>
        <taxon>Moneuplotes</taxon>
    </lineage>
</organism>
<proteinExistence type="predicted"/>
<feature type="region of interest" description="Disordered" evidence="2">
    <location>
        <begin position="221"/>
        <end position="253"/>
    </location>
</feature>
<feature type="compositionally biased region" description="Basic and acidic residues" evidence="2">
    <location>
        <begin position="221"/>
        <end position="236"/>
    </location>
</feature>
<feature type="compositionally biased region" description="Basic and acidic residues" evidence="2">
    <location>
        <begin position="364"/>
        <end position="384"/>
    </location>
</feature>
<keyword evidence="1" id="KW-0175">Coiled coil</keyword>
<name>A0AAD1UFN9_EUPCR</name>
<reference evidence="3" key="1">
    <citation type="submission" date="2023-07" db="EMBL/GenBank/DDBJ databases">
        <authorList>
            <consortium name="AG Swart"/>
            <person name="Singh M."/>
            <person name="Singh A."/>
            <person name="Seah K."/>
            <person name="Emmerich C."/>
        </authorList>
    </citation>
    <scope>NUCLEOTIDE SEQUENCE</scope>
    <source>
        <strain evidence="3">DP1</strain>
    </source>
</reference>
<feature type="region of interest" description="Disordered" evidence="2">
    <location>
        <begin position="359"/>
        <end position="471"/>
    </location>
</feature>
<dbReference type="Proteomes" id="UP001295684">
    <property type="component" value="Unassembled WGS sequence"/>
</dbReference>
<feature type="compositionally biased region" description="Basic and acidic residues" evidence="2">
    <location>
        <begin position="395"/>
        <end position="430"/>
    </location>
</feature>
<feature type="coiled-coil region" evidence="1">
    <location>
        <begin position="101"/>
        <end position="151"/>
    </location>
</feature>
<comment type="caution">
    <text evidence="3">The sequence shown here is derived from an EMBL/GenBank/DDBJ whole genome shotgun (WGS) entry which is preliminary data.</text>
</comment>
<keyword evidence="4" id="KW-1185">Reference proteome</keyword>
<feature type="region of interest" description="Disordered" evidence="2">
    <location>
        <begin position="319"/>
        <end position="344"/>
    </location>
</feature>
<feature type="coiled-coil region" evidence="1">
    <location>
        <begin position="45"/>
        <end position="72"/>
    </location>
</feature>
<accession>A0AAD1UFN9</accession>
<evidence type="ECO:0000256" key="2">
    <source>
        <dbReference type="SAM" id="MobiDB-lite"/>
    </source>
</evidence>
<evidence type="ECO:0000313" key="3">
    <source>
        <dbReference type="EMBL" id="CAI2367892.1"/>
    </source>
</evidence>
<dbReference type="EMBL" id="CAMPGE010009017">
    <property type="protein sequence ID" value="CAI2367892.1"/>
    <property type="molecule type" value="Genomic_DNA"/>
</dbReference>
<sequence>MNTSQDSINEQFDDYRHEIQSIKSSEKEITEEYRKNVKRRNLDWGARLKNLNKALRDKLKGLNEMLEKELDRVYVKSLNPKNVYTKQADVSKQKIVADRELENAQKQYEQSLHYKMKLERENNQAGDPNDLIQLEEQLKVLKNKKKALTKIVTDLTCDGNLIGKQIEIANRQLEDPNEADNLLYKLKAIRKKKDAIRAKHLKHKEVMKKITLGVEDAKHKLERETRKVDEAERRNAESAPKATPNQSLIDDGADYSTNTEEAEYHKHRKTLIELKRATKDKKLELDKLFIELHERDKENRLLNLKVKELERMVPQNRLNPVSRDRSSNVIRRRKRMKNSSIAEANNSVIVTRNERRLKSIKAKKPADTRSIERVKRVDSNKKLVSEAPKQGSSGADEKRKQSTEEVDNDSPKHVKIKEIKEDQLKRKESSDAEFEMGKGLNGEPSIIKNLDSLKKPSDPNPTTFKTEVDIK</sequence>